<comment type="caution">
    <text evidence="2">The sequence shown here is derived from an EMBL/GenBank/DDBJ whole genome shotgun (WGS) entry which is preliminary data.</text>
</comment>
<dbReference type="STRING" id="1801756.A3C67_00865"/>
<organism evidence="2 3">
    <name type="scientific">Candidatus Nomurabacteria bacterium RIFCSPHIGHO2_02_FULL_42_19</name>
    <dbReference type="NCBI Taxonomy" id="1801756"/>
    <lineage>
        <taxon>Bacteria</taxon>
        <taxon>Candidatus Nomuraibacteriota</taxon>
    </lineage>
</organism>
<protein>
    <submittedName>
        <fullName evidence="2">Uncharacterized protein</fullName>
    </submittedName>
</protein>
<sequence>MEPNFQTSFIPKKPMIEERPSPSRPIGILMVASSIILFSISLVSGGLYFYKGILNKGLDQMKIDLDLAKNRFEFARITELQVLDRRLNAATEILSKHIAISPIFKALQDITLKTVRYTKFSYTFGDGIDSKIKVNLTGTAVGYRSVALQSDLFPKNKNLIDPVFSNLVLDDKGNVVFNLDFSVDPVFVDYKQTLKIQNEAVIPSPIEGLPINTEI</sequence>
<proteinExistence type="predicted"/>
<name>A0A1F6W133_9BACT</name>
<dbReference type="AlphaFoldDB" id="A0A1F6W133"/>
<keyword evidence="1" id="KW-1133">Transmembrane helix</keyword>
<reference evidence="2 3" key="1">
    <citation type="journal article" date="2016" name="Nat. Commun.">
        <title>Thousands of microbial genomes shed light on interconnected biogeochemical processes in an aquifer system.</title>
        <authorList>
            <person name="Anantharaman K."/>
            <person name="Brown C.T."/>
            <person name="Hug L.A."/>
            <person name="Sharon I."/>
            <person name="Castelle C.J."/>
            <person name="Probst A.J."/>
            <person name="Thomas B.C."/>
            <person name="Singh A."/>
            <person name="Wilkins M.J."/>
            <person name="Karaoz U."/>
            <person name="Brodie E.L."/>
            <person name="Williams K.H."/>
            <person name="Hubbard S.S."/>
            <person name="Banfield J.F."/>
        </authorList>
    </citation>
    <scope>NUCLEOTIDE SEQUENCE [LARGE SCALE GENOMIC DNA]</scope>
</reference>
<evidence type="ECO:0000313" key="2">
    <source>
        <dbReference type="EMBL" id="OGI75623.1"/>
    </source>
</evidence>
<evidence type="ECO:0000256" key="1">
    <source>
        <dbReference type="SAM" id="Phobius"/>
    </source>
</evidence>
<evidence type="ECO:0000313" key="3">
    <source>
        <dbReference type="Proteomes" id="UP000179275"/>
    </source>
</evidence>
<dbReference type="Proteomes" id="UP000179275">
    <property type="component" value="Unassembled WGS sequence"/>
</dbReference>
<feature type="transmembrane region" description="Helical" evidence="1">
    <location>
        <begin position="26"/>
        <end position="50"/>
    </location>
</feature>
<dbReference type="EMBL" id="MFUG01000017">
    <property type="protein sequence ID" value="OGI75623.1"/>
    <property type="molecule type" value="Genomic_DNA"/>
</dbReference>
<keyword evidence="1" id="KW-0472">Membrane</keyword>
<gene>
    <name evidence="2" type="ORF">A3C67_00865</name>
</gene>
<keyword evidence="1" id="KW-0812">Transmembrane</keyword>
<accession>A0A1F6W133</accession>